<dbReference type="EMBL" id="JABANP010000164">
    <property type="protein sequence ID" value="KAF4688059.1"/>
    <property type="molecule type" value="Genomic_DNA"/>
</dbReference>
<organism evidence="2 3">
    <name type="scientific">Perkinsus olseni</name>
    <name type="common">Perkinsus atlanticus</name>
    <dbReference type="NCBI Taxonomy" id="32597"/>
    <lineage>
        <taxon>Eukaryota</taxon>
        <taxon>Sar</taxon>
        <taxon>Alveolata</taxon>
        <taxon>Perkinsozoa</taxon>
        <taxon>Perkinsea</taxon>
        <taxon>Perkinsida</taxon>
        <taxon>Perkinsidae</taxon>
        <taxon>Perkinsus</taxon>
    </lineage>
</organism>
<dbReference type="Proteomes" id="UP000541610">
    <property type="component" value="Unassembled WGS sequence"/>
</dbReference>
<protein>
    <submittedName>
        <fullName evidence="2">Uncharacterized protein</fullName>
    </submittedName>
</protein>
<gene>
    <name evidence="2" type="ORF">FOZ60_003225</name>
</gene>
<accession>A0A7J6NW14</accession>
<feature type="region of interest" description="Disordered" evidence="1">
    <location>
        <begin position="223"/>
        <end position="246"/>
    </location>
</feature>
<proteinExistence type="predicted"/>
<evidence type="ECO:0000313" key="2">
    <source>
        <dbReference type="EMBL" id="KAF4688059.1"/>
    </source>
</evidence>
<dbReference type="AlphaFoldDB" id="A0A7J6NW14"/>
<evidence type="ECO:0000313" key="3">
    <source>
        <dbReference type="Proteomes" id="UP000541610"/>
    </source>
</evidence>
<reference evidence="2 3" key="1">
    <citation type="submission" date="2020-04" db="EMBL/GenBank/DDBJ databases">
        <title>Perkinsus olseni comparative genomics.</title>
        <authorList>
            <person name="Bogema D.R."/>
        </authorList>
    </citation>
    <scope>NUCLEOTIDE SEQUENCE [LARGE SCALE GENOMIC DNA]</scope>
    <source>
        <strain evidence="2">00978-12</strain>
    </source>
</reference>
<evidence type="ECO:0000256" key="1">
    <source>
        <dbReference type="SAM" id="MobiDB-lite"/>
    </source>
</evidence>
<name>A0A7J6NW14_PEROL</name>
<sequence length="959" mass="106128">MTLRDHLGPEQPRDNELRFFLPTDDASALDVLNTRKVDSGSSDASTATESVHSSRHGPHYAIDAIVLCNEDEKSSLALDAAKEMLQDWSPRDADRPRGNYRGKPIHQLSADLLFLPEVRIIHLCTMSAVVSDSARLGFADCITSCGCTAKFTNIISSWKIPVDVRVQSVVPTFSTLQEVLHSPRRVVVSPLAVYHGPSSSKQLHHSKLLDSIIRQTLTLAEGLQPPPQQSADSESPWAVPEEENSPPREERYRAVLLLASEKWEPVVDWGVRLAKLGESIRVVHFIRGPDVPSQSAEMQLMARRRARIIDPSVPFDIHVVRIDPGEFLTKVVELSKKTEFLVVGDSGRVQTRHRDIILQAQCDVILARSVIPPAARAITDMVVGVGARDAEGAMNALGLAYRIAEISECAAAVNVAGVFVPVVMHADSMLKGQWQMDRRAVLVNGTTSTAILHRVEQFVACHRTDTVSFHLEMGGYSDSLQVAHRLLLRAATADSQESHTPPLLFVGTGSAATAGQLGSVVEYLTRPDKGDRSVHSTTVAIAKCKRCDVACVEPKVEDFMKKSFCRFCRTCRHNSLSEVWPAQMSSRPIPKFFIERTGNAFKRMFDCIWLIVVELAVLDGCEQHEELKRQTKTSQLHRVEESDLPSGLYEAVENETSRVICDTLRSLTGFDMVVGNSPDGQTIQLAARGDGWNETMPEAVLPLKFKGRDLIHIGGEGYARCSYFERLEPGSSHLWAFIWRINQKLGLVSTNPYKSLIFCKKPEREDVMACLDPIRIPKPRGCGHFFTQTKTNRPVAAAQKGKLASRKRTAEKAPILKPAKKRQVIGEGSVSSGAAGSLIKIEDGRYLSNEASFLAKVTISTDTESKRRSGTFEIMDDDRPVVLPNFDWVVDAGFRCLRPELTDPEAPHFLIKRTFGAATFPISPDSIYICELGVDRIWLVISSGAHGPQHLLVLTKDRQ</sequence>
<comment type="caution">
    <text evidence="2">The sequence shown here is derived from an EMBL/GenBank/DDBJ whole genome shotgun (WGS) entry which is preliminary data.</text>
</comment>